<feature type="transmembrane region" description="Helical" evidence="1">
    <location>
        <begin position="79"/>
        <end position="100"/>
    </location>
</feature>
<protein>
    <submittedName>
        <fullName evidence="3">Sulfite exporter TauE/SafE</fullName>
    </submittedName>
</protein>
<dbReference type="Gene3D" id="2.60.40.420">
    <property type="entry name" value="Cupredoxins - blue copper proteins"/>
    <property type="match status" value="1"/>
</dbReference>
<dbReference type="PANTHER" id="PTHR42208:SF1">
    <property type="entry name" value="HEAVY METAL TRANSPORTER"/>
    <property type="match status" value="1"/>
</dbReference>
<feature type="transmembrane region" description="Helical" evidence="1">
    <location>
        <begin position="121"/>
        <end position="145"/>
    </location>
</feature>
<feature type="transmembrane region" description="Helical" evidence="1">
    <location>
        <begin position="190"/>
        <end position="214"/>
    </location>
</feature>
<dbReference type="PANTHER" id="PTHR42208">
    <property type="entry name" value="HEAVY METAL TRANSPORTER-RELATED"/>
    <property type="match status" value="1"/>
</dbReference>
<feature type="transmembrane region" description="Helical" evidence="1">
    <location>
        <begin position="151"/>
        <end position="178"/>
    </location>
</feature>
<organism evidence="3 4">
    <name type="scientific">Aquimarina brevivitae</name>
    <dbReference type="NCBI Taxonomy" id="323412"/>
    <lineage>
        <taxon>Bacteria</taxon>
        <taxon>Pseudomonadati</taxon>
        <taxon>Bacteroidota</taxon>
        <taxon>Flavobacteriia</taxon>
        <taxon>Flavobacteriales</taxon>
        <taxon>Flavobacteriaceae</taxon>
        <taxon>Aquimarina</taxon>
    </lineage>
</organism>
<dbReference type="Proteomes" id="UP000292262">
    <property type="component" value="Unassembled WGS sequence"/>
</dbReference>
<evidence type="ECO:0000313" key="3">
    <source>
        <dbReference type="EMBL" id="RZS90705.1"/>
    </source>
</evidence>
<feature type="transmembrane region" description="Helical" evidence="1">
    <location>
        <begin position="55"/>
        <end position="73"/>
    </location>
</feature>
<feature type="domain" description="Urease accessory protein UreH-like transmembrane" evidence="2">
    <location>
        <begin position="9"/>
        <end position="200"/>
    </location>
</feature>
<dbReference type="EMBL" id="SGXE01000006">
    <property type="protein sequence ID" value="RZS90705.1"/>
    <property type="molecule type" value="Genomic_DNA"/>
</dbReference>
<comment type="caution">
    <text evidence="3">The sequence shown here is derived from an EMBL/GenBank/DDBJ whole genome shotgun (WGS) entry which is preliminary data.</text>
</comment>
<evidence type="ECO:0000313" key="4">
    <source>
        <dbReference type="Proteomes" id="UP000292262"/>
    </source>
</evidence>
<evidence type="ECO:0000256" key="1">
    <source>
        <dbReference type="SAM" id="Phobius"/>
    </source>
</evidence>
<dbReference type="Pfam" id="PF13386">
    <property type="entry name" value="DsbD_2"/>
    <property type="match status" value="1"/>
</dbReference>
<gene>
    <name evidence="3" type="ORF">EV197_3235</name>
</gene>
<evidence type="ECO:0000259" key="2">
    <source>
        <dbReference type="Pfam" id="PF13386"/>
    </source>
</evidence>
<keyword evidence="1" id="KW-1133">Transmembrane helix</keyword>
<proteinExistence type="predicted"/>
<dbReference type="InterPro" id="IPR039447">
    <property type="entry name" value="UreH-like_TM_dom"/>
</dbReference>
<keyword evidence="1" id="KW-0472">Membrane</keyword>
<accession>A0A4Q7NUD1</accession>
<reference evidence="3 4" key="1">
    <citation type="submission" date="2019-02" db="EMBL/GenBank/DDBJ databases">
        <title>Genomic Encyclopedia of Type Strains, Phase IV (KMG-IV): sequencing the most valuable type-strain genomes for metagenomic binning, comparative biology and taxonomic classification.</title>
        <authorList>
            <person name="Goeker M."/>
        </authorList>
    </citation>
    <scope>NUCLEOTIDE SEQUENCE [LARGE SCALE GENOMIC DNA]</scope>
    <source>
        <strain evidence="3 4">DSM 17196</strain>
    </source>
</reference>
<name>A0A4Q7NUD1_9FLAO</name>
<keyword evidence="4" id="KW-1185">Reference proteome</keyword>
<feature type="transmembrane region" description="Helical" evidence="1">
    <location>
        <begin position="6"/>
        <end position="34"/>
    </location>
</feature>
<dbReference type="InterPro" id="IPR008972">
    <property type="entry name" value="Cupredoxin"/>
</dbReference>
<dbReference type="AlphaFoldDB" id="A0A4Q7NUD1"/>
<sequence length="321" mass="35731">MEMKTLGMIWVMGFLTGLHCISMCGGLMAGYVRYSIRNHISLTRSHLTYSITKTASYALMGAIFGALGSLVSFNNGSKSTIAIIGGIFLLYLGAKSFGLCNKLKIFQWVSKKLPTTHLEKPQYIGLLNGLMISCGPLQALYLIAATKGDPIYGAIALTVFSLGTLPIFLCYGVLLNFFKALKSVWSDRVIALLIVIYGVVMIQQGISLGGYHLMPLQPTENNDYAVATIPKQMMSTYSMKADTKGWSKKKIYFTPTEKIRWQIEVTELTPCNKIIEIPALKLRKELSEGLNIIEFYPKEHTRLTYTCWMGMLTGEFVLKPL</sequence>
<keyword evidence="1" id="KW-0812">Transmembrane</keyword>